<comment type="similarity">
    <text evidence="1">Belongs to the plant acyltransferase family.</text>
</comment>
<dbReference type="Proteomes" id="UP001408789">
    <property type="component" value="Unassembled WGS sequence"/>
</dbReference>
<keyword evidence="2" id="KW-0808">Transferase</keyword>
<evidence type="ECO:0000256" key="3">
    <source>
        <dbReference type="ARBA" id="ARBA00023315"/>
    </source>
</evidence>
<proteinExistence type="inferred from homology"/>
<dbReference type="InterPro" id="IPR023213">
    <property type="entry name" value="CAT-like_dom_sf"/>
</dbReference>
<keyword evidence="3" id="KW-0012">Acyltransferase</keyword>
<dbReference type="GO" id="GO:0016746">
    <property type="term" value="F:acyltransferase activity"/>
    <property type="evidence" value="ECO:0007669"/>
    <property type="project" value="UniProtKB-KW"/>
</dbReference>
<evidence type="ECO:0000256" key="2">
    <source>
        <dbReference type="ARBA" id="ARBA00022679"/>
    </source>
</evidence>
<dbReference type="PANTHER" id="PTHR31623">
    <property type="entry name" value="F21J9.9"/>
    <property type="match status" value="1"/>
</dbReference>
<keyword evidence="5" id="KW-1185">Reference proteome</keyword>
<dbReference type="EMBL" id="JBCNJP010000019">
    <property type="protein sequence ID" value="KAK9061074.1"/>
    <property type="molecule type" value="Genomic_DNA"/>
</dbReference>
<evidence type="ECO:0008006" key="6">
    <source>
        <dbReference type="Google" id="ProtNLM"/>
    </source>
</evidence>
<reference evidence="4 5" key="1">
    <citation type="submission" date="2024-04" db="EMBL/GenBank/DDBJ databases">
        <title>The reference genome of an endangered Asteraceae, Deinandra increscens subsp. villosa, native to the Central Coast of California.</title>
        <authorList>
            <person name="Guilliams M."/>
            <person name="Hasenstab-Lehman K."/>
            <person name="Meyer R."/>
            <person name="Mcevoy S."/>
        </authorList>
    </citation>
    <scope>NUCLEOTIDE SEQUENCE [LARGE SCALE GENOMIC DNA]</scope>
    <source>
        <tissue evidence="4">Leaf</tissue>
    </source>
</reference>
<comment type="caution">
    <text evidence="4">The sequence shown here is derived from an EMBL/GenBank/DDBJ whole genome shotgun (WGS) entry which is preliminary data.</text>
</comment>
<evidence type="ECO:0000313" key="5">
    <source>
        <dbReference type="Proteomes" id="UP001408789"/>
    </source>
</evidence>
<name>A0AAP0CXH9_9ASTR</name>
<gene>
    <name evidence="4" type="ORF">SSX86_018254</name>
</gene>
<protein>
    <recommendedName>
        <fullName evidence="6">Transferase, Chloramphenicol acetyltransferase-like domain protein</fullName>
    </recommendedName>
</protein>
<organism evidence="4 5">
    <name type="scientific">Deinandra increscens subsp. villosa</name>
    <dbReference type="NCBI Taxonomy" id="3103831"/>
    <lineage>
        <taxon>Eukaryota</taxon>
        <taxon>Viridiplantae</taxon>
        <taxon>Streptophyta</taxon>
        <taxon>Embryophyta</taxon>
        <taxon>Tracheophyta</taxon>
        <taxon>Spermatophyta</taxon>
        <taxon>Magnoliopsida</taxon>
        <taxon>eudicotyledons</taxon>
        <taxon>Gunneridae</taxon>
        <taxon>Pentapetalae</taxon>
        <taxon>asterids</taxon>
        <taxon>campanulids</taxon>
        <taxon>Asterales</taxon>
        <taxon>Asteraceae</taxon>
        <taxon>Asteroideae</taxon>
        <taxon>Heliantheae alliance</taxon>
        <taxon>Madieae</taxon>
        <taxon>Madiinae</taxon>
        <taxon>Deinandra</taxon>
    </lineage>
</organism>
<evidence type="ECO:0000313" key="4">
    <source>
        <dbReference type="EMBL" id="KAK9061074.1"/>
    </source>
</evidence>
<dbReference type="PANTHER" id="PTHR31623:SF70">
    <property type="entry name" value="TRANSFERASE, CHLORAMPHENICOL ACETYLTRANSFERASE-LIKE DOMAIN PROTEIN"/>
    <property type="match status" value="1"/>
</dbReference>
<accession>A0AAP0CXH9</accession>
<dbReference type="AlphaFoldDB" id="A0AAP0CXH9"/>
<sequence>MAISIKVEKQSTKFVKPFVQTPSTLFRYKLGFIDEFAPTYNVGIVLFFCVNSNNNPKFLTRLESSLGKTLTQFYPLAGRYVDRSPSIDCNDHGVEFINAKVNIKLQDFLVFEMNLKFIDEFIPSKIGSTIHQQSDPLLAAQITTFECGSVAIGVCATHKIVDASTLSTLINEWAVTNREENEIEFPEPRFNSSLLFPARGLSSFPMQPMDNNMLSKYTRKRLSFGENVISNMKTKRNKSTRRWSKVQFVSAILWQTFIAVDLRIHGFQRESVLIQAMNLRGKMASLIPETSCGNLWGLCATECKTLETTEERTDRLSDSVKKSITNFLKGHHTHEVGQAMVLNSFSNVTNIRESTNVVVLTSWCKFPFYEVDFGFGKPIWATPGTIPINNTAFLMDDAEGNGVEAYAFLELKRLPYFEEALQHVIAFAT</sequence>
<evidence type="ECO:0000256" key="1">
    <source>
        <dbReference type="ARBA" id="ARBA00009861"/>
    </source>
</evidence>
<dbReference type="Gene3D" id="3.30.559.10">
    <property type="entry name" value="Chloramphenicol acetyltransferase-like domain"/>
    <property type="match status" value="2"/>
</dbReference>
<dbReference type="Pfam" id="PF02458">
    <property type="entry name" value="Transferase"/>
    <property type="match status" value="1"/>
</dbReference>